<evidence type="ECO:0000256" key="6">
    <source>
        <dbReference type="SAM" id="SignalP"/>
    </source>
</evidence>
<protein>
    <submittedName>
        <fullName evidence="9">Cytochrome c5</fullName>
    </submittedName>
</protein>
<dbReference type="InterPro" id="IPR011042">
    <property type="entry name" value="6-blade_b-propeller_TolB-like"/>
</dbReference>
<sequence length="474" mass="52362">MQYHSVLKALLPYLLLSTSLMSALLQAQSLNSAVPVTYQRYCAQCHNEKIDGAPRPHNVGDWATRVEQKTDAQLLNSVKRGLGSMPAGGSCPNCSDQTLSAVIAWMKPRPGDIKQIADKPDLVKNLQRLNIPTGFQISVYADDIEEPRGMALGDDGIVYVGSRKAGKVYAVLPATEDHVERQVKVIARGLHMPHGVVFSDGDLYVAEVSQIIRFRGIDPLRGKSPAAEVVYGGMPKVNHHGWKTLHLGPDDKLYFPVGMPCNTCDYRSSQPLFGSIVRMTKDGKDVEFIAKGIRHSVGFGFHPQTGVMWFSDNGQDFMGDNLPPDEINRLSQAGLDFGFPYFYGNNIPSPGYDRPPKGVTPPVFELPAHVAPLGVHFYRGSMFPKSYRNKLLIAEHGSWNRTSKVGYRISTLNIKNEKASDYKPLINGWLQGESAWGRPVAFLELPDGSLLISDDKADVIYQLRYSPPRADPSL</sequence>
<keyword evidence="2" id="KW-0349">Heme</keyword>
<evidence type="ECO:0000313" key="9">
    <source>
        <dbReference type="EMBL" id="CAA0091871.1"/>
    </source>
</evidence>
<proteinExistence type="predicted"/>
<evidence type="ECO:0000259" key="7">
    <source>
        <dbReference type="Pfam" id="PF13442"/>
    </source>
</evidence>
<keyword evidence="4" id="KW-0249">Electron transport</keyword>
<feature type="domain" description="Cytochrome c" evidence="7">
    <location>
        <begin position="37"/>
        <end position="106"/>
    </location>
</feature>
<dbReference type="SUPFAM" id="SSF50952">
    <property type="entry name" value="Soluble quinoprotein glucose dehydrogenase"/>
    <property type="match status" value="1"/>
</dbReference>
<accession>A0A5S9NNE5</accession>
<dbReference type="InterPro" id="IPR009056">
    <property type="entry name" value="Cyt_c-like_dom"/>
</dbReference>
<evidence type="ECO:0000256" key="1">
    <source>
        <dbReference type="ARBA" id="ARBA00022448"/>
    </source>
</evidence>
<dbReference type="GO" id="GO:0005506">
    <property type="term" value="F:iron ion binding"/>
    <property type="evidence" value="ECO:0007669"/>
    <property type="project" value="InterPro"/>
</dbReference>
<feature type="signal peptide" evidence="6">
    <location>
        <begin position="1"/>
        <end position="22"/>
    </location>
</feature>
<keyword evidence="5" id="KW-0408">Iron</keyword>
<dbReference type="InterPro" id="IPR036909">
    <property type="entry name" value="Cyt_c-like_dom_sf"/>
</dbReference>
<dbReference type="SUPFAM" id="SSF46626">
    <property type="entry name" value="Cytochrome c"/>
    <property type="match status" value="1"/>
</dbReference>
<dbReference type="InterPro" id="IPR011041">
    <property type="entry name" value="Quinoprot_gluc/sorb_DH_b-prop"/>
</dbReference>
<evidence type="ECO:0000256" key="5">
    <source>
        <dbReference type="ARBA" id="ARBA00023004"/>
    </source>
</evidence>
<dbReference type="GO" id="GO:0009055">
    <property type="term" value="F:electron transfer activity"/>
    <property type="evidence" value="ECO:0007669"/>
    <property type="project" value="InterPro"/>
</dbReference>
<dbReference type="GO" id="GO:0020037">
    <property type="term" value="F:heme binding"/>
    <property type="evidence" value="ECO:0007669"/>
    <property type="project" value="InterPro"/>
</dbReference>
<dbReference type="InterPro" id="IPR002323">
    <property type="entry name" value="Cyt_CIE"/>
</dbReference>
<dbReference type="AlphaFoldDB" id="A0A5S9NNE5"/>
<feature type="domain" description="DUF7133" evidence="8">
    <location>
        <begin position="125"/>
        <end position="460"/>
    </location>
</feature>
<organism evidence="9 10">
    <name type="scientific">BD1-7 clade bacterium</name>
    <dbReference type="NCBI Taxonomy" id="2029982"/>
    <lineage>
        <taxon>Bacteria</taxon>
        <taxon>Pseudomonadati</taxon>
        <taxon>Pseudomonadota</taxon>
        <taxon>Gammaproteobacteria</taxon>
        <taxon>Cellvibrionales</taxon>
        <taxon>Spongiibacteraceae</taxon>
        <taxon>BD1-7 clade</taxon>
    </lineage>
</organism>
<gene>
    <name evidence="9" type="ORF">OPDIPICF_03726</name>
</gene>
<reference evidence="9 10" key="1">
    <citation type="submission" date="2019-11" db="EMBL/GenBank/DDBJ databases">
        <authorList>
            <person name="Holert J."/>
        </authorList>
    </citation>
    <scope>NUCLEOTIDE SEQUENCE [LARGE SCALE GENOMIC DNA]</scope>
    <source>
        <strain evidence="9">SB11_3</strain>
    </source>
</reference>
<evidence type="ECO:0000259" key="8">
    <source>
        <dbReference type="Pfam" id="PF23500"/>
    </source>
</evidence>
<keyword evidence="6" id="KW-0732">Signal</keyword>
<dbReference type="Pfam" id="PF13442">
    <property type="entry name" value="Cytochrome_CBB3"/>
    <property type="match status" value="1"/>
</dbReference>
<name>A0A5S9NNE5_9GAMM</name>
<evidence type="ECO:0000256" key="4">
    <source>
        <dbReference type="ARBA" id="ARBA00022982"/>
    </source>
</evidence>
<keyword evidence="10" id="KW-1185">Reference proteome</keyword>
<keyword evidence="3" id="KW-0479">Metal-binding</keyword>
<evidence type="ECO:0000256" key="2">
    <source>
        <dbReference type="ARBA" id="ARBA00022617"/>
    </source>
</evidence>
<dbReference type="EMBL" id="CACSIO010000002">
    <property type="protein sequence ID" value="CAA0091871.1"/>
    <property type="molecule type" value="Genomic_DNA"/>
</dbReference>
<keyword evidence="1" id="KW-0813">Transport</keyword>
<evidence type="ECO:0000256" key="3">
    <source>
        <dbReference type="ARBA" id="ARBA00022723"/>
    </source>
</evidence>
<dbReference type="PANTHER" id="PTHR19328">
    <property type="entry name" value="HEDGEHOG-INTERACTING PROTEIN"/>
    <property type="match status" value="1"/>
</dbReference>
<dbReference type="Gene3D" id="1.10.760.10">
    <property type="entry name" value="Cytochrome c-like domain"/>
    <property type="match status" value="1"/>
</dbReference>
<dbReference type="PRINTS" id="PR00607">
    <property type="entry name" value="CYTCHROMECIE"/>
</dbReference>
<dbReference type="Gene3D" id="2.120.10.30">
    <property type="entry name" value="TolB, C-terminal domain"/>
    <property type="match status" value="1"/>
</dbReference>
<dbReference type="OrthoDB" id="9770043at2"/>
<evidence type="ECO:0000313" key="10">
    <source>
        <dbReference type="Proteomes" id="UP000441399"/>
    </source>
</evidence>
<dbReference type="InterPro" id="IPR055557">
    <property type="entry name" value="DUF7133"/>
</dbReference>
<dbReference type="PANTHER" id="PTHR19328:SF40">
    <property type="entry name" value="BLL0591 PROTEIN"/>
    <property type="match status" value="1"/>
</dbReference>
<dbReference type="Pfam" id="PF23500">
    <property type="entry name" value="DUF7133"/>
    <property type="match status" value="1"/>
</dbReference>
<dbReference type="Proteomes" id="UP000441399">
    <property type="component" value="Unassembled WGS sequence"/>
</dbReference>
<feature type="chain" id="PRO_5024823726" evidence="6">
    <location>
        <begin position="23"/>
        <end position="474"/>
    </location>
</feature>